<dbReference type="HAMAP" id="MF_01306_B">
    <property type="entry name" value="Ribosomal_uS4_B"/>
    <property type="match status" value="1"/>
</dbReference>
<dbReference type="NCBIfam" id="TIGR01017">
    <property type="entry name" value="rpsD_bact"/>
    <property type="match status" value="1"/>
</dbReference>
<dbReference type="SMART" id="SM00363">
    <property type="entry name" value="S4"/>
    <property type="match status" value="1"/>
</dbReference>
<dbReference type="InterPro" id="IPR018079">
    <property type="entry name" value="Ribosomal_uS4_CS"/>
</dbReference>
<dbReference type="PANTHER" id="PTHR11831:SF4">
    <property type="entry name" value="SMALL RIBOSOMAL SUBUNIT PROTEIN US4M"/>
    <property type="match status" value="1"/>
</dbReference>
<accession>A0A3B1CB75</accession>
<dbReference type="FunFam" id="3.10.290.10:FF:000001">
    <property type="entry name" value="30S ribosomal protein S4"/>
    <property type="match status" value="1"/>
</dbReference>
<evidence type="ECO:0000256" key="4">
    <source>
        <dbReference type="ARBA" id="ARBA00022980"/>
    </source>
</evidence>
<dbReference type="InterPro" id="IPR005709">
    <property type="entry name" value="Ribosomal_uS4_bac-type"/>
</dbReference>
<dbReference type="EMBL" id="UOGF01000028">
    <property type="protein sequence ID" value="VAX27459.1"/>
    <property type="molecule type" value="Genomic_DNA"/>
</dbReference>
<dbReference type="GO" id="GO:0006412">
    <property type="term" value="P:translation"/>
    <property type="evidence" value="ECO:0007669"/>
    <property type="project" value="InterPro"/>
</dbReference>
<dbReference type="InterPro" id="IPR001912">
    <property type="entry name" value="Ribosomal_uS4_N"/>
</dbReference>
<dbReference type="InterPro" id="IPR022801">
    <property type="entry name" value="Ribosomal_uS4"/>
</dbReference>
<dbReference type="SMART" id="SM01390">
    <property type="entry name" value="Ribosomal_S4"/>
    <property type="match status" value="1"/>
</dbReference>
<dbReference type="PANTHER" id="PTHR11831">
    <property type="entry name" value="30S 40S RIBOSOMAL PROTEIN"/>
    <property type="match status" value="1"/>
</dbReference>
<dbReference type="CDD" id="cd00165">
    <property type="entry name" value="S4"/>
    <property type="match status" value="1"/>
</dbReference>
<dbReference type="GO" id="GO:0003735">
    <property type="term" value="F:structural constituent of ribosome"/>
    <property type="evidence" value="ECO:0007669"/>
    <property type="project" value="InterPro"/>
</dbReference>
<dbReference type="PROSITE" id="PS00632">
    <property type="entry name" value="RIBOSOMAL_S4"/>
    <property type="match status" value="1"/>
</dbReference>
<feature type="domain" description="RNA-binding S4" evidence="6">
    <location>
        <begin position="98"/>
        <end position="159"/>
    </location>
</feature>
<dbReference type="AlphaFoldDB" id="A0A3B1CB75"/>
<dbReference type="InterPro" id="IPR036986">
    <property type="entry name" value="S4_RNA-bd_sf"/>
</dbReference>
<dbReference type="GO" id="GO:0015935">
    <property type="term" value="C:small ribosomal subunit"/>
    <property type="evidence" value="ECO:0007669"/>
    <property type="project" value="InterPro"/>
</dbReference>
<evidence type="ECO:0000313" key="8">
    <source>
        <dbReference type="EMBL" id="VAX27459.1"/>
    </source>
</evidence>
<dbReference type="Gene3D" id="1.10.1050.10">
    <property type="entry name" value="Ribosomal Protein S4 Delta 41, Chain A, domain 1"/>
    <property type="match status" value="1"/>
</dbReference>
<name>A0A3B1CB75_9ZZZZ</name>
<dbReference type="SUPFAM" id="SSF55174">
    <property type="entry name" value="Alpha-L RNA-binding motif"/>
    <property type="match status" value="1"/>
</dbReference>
<dbReference type="Pfam" id="PF00163">
    <property type="entry name" value="Ribosomal_S4"/>
    <property type="match status" value="1"/>
</dbReference>
<dbReference type="GO" id="GO:0019843">
    <property type="term" value="F:rRNA binding"/>
    <property type="evidence" value="ECO:0007669"/>
    <property type="project" value="UniProtKB-KW"/>
</dbReference>
<sequence>MARYTGPVCRLCRREGTKLFLKGTRCFSDKCAIDRRAYPPGQHGQVRARVSEYRTQLREKQKLKRIYGLLERQFRLYFFKADRQKGVTGDNLLSLLESRLDNVVYRLGFASSRRQSRMLVRQNHFSINGKTVNIPSYLVSVGEVIQVNEKSRTLLPVLSALEVSGGRELPAWLSLDMAQLKGEITALPTKEDTALPVNEQLVVELYSR</sequence>
<comment type="similarity">
    <text evidence="1">Belongs to the universal ribosomal protein uS4 family.</text>
</comment>
<proteinExistence type="inferred from homology"/>
<dbReference type="InterPro" id="IPR002942">
    <property type="entry name" value="S4_RNA-bd"/>
</dbReference>
<dbReference type="GO" id="GO:0042274">
    <property type="term" value="P:ribosomal small subunit biogenesis"/>
    <property type="evidence" value="ECO:0007669"/>
    <property type="project" value="TreeGrafter"/>
</dbReference>
<reference evidence="8" key="1">
    <citation type="submission" date="2018-06" db="EMBL/GenBank/DDBJ databases">
        <authorList>
            <person name="Zhirakovskaya E."/>
        </authorList>
    </citation>
    <scope>NUCLEOTIDE SEQUENCE</scope>
</reference>
<feature type="domain" description="Small ribosomal subunit protein uS4 N-terminal" evidence="7">
    <location>
        <begin position="3"/>
        <end position="97"/>
    </location>
</feature>
<evidence type="ECO:0000259" key="6">
    <source>
        <dbReference type="SMART" id="SM00363"/>
    </source>
</evidence>
<keyword evidence="3" id="KW-0694">RNA-binding</keyword>
<protein>
    <submittedName>
        <fullName evidence="8">SSU ribosomal protein S4p (S9e) @ SSU ribosomal protein S4p (S9e), zinc-dependent</fullName>
    </submittedName>
</protein>
<evidence type="ECO:0000256" key="5">
    <source>
        <dbReference type="ARBA" id="ARBA00023274"/>
    </source>
</evidence>
<keyword evidence="2" id="KW-0699">rRNA-binding</keyword>
<keyword evidence="4 8" id="KW-0689">Ribosomal protein</keyword>
<evidence type="ECO:0000256" key="3">
    <source>
        <dbReference type="ARBA" id="ARBA00022884"/>
    </source>
</evidence>
<evidence type="ECO:0000256" key="1">
    <source>
        <dbReference type="ARBA" id="ARBA00007465"/>
    </source>
</evidence>
<dbReference type="Gene3D" id="3.10.290.10">
    <property type="entry name" value="RNA-binding S4 domain"/>
    <property type="match status" value="1"/>
</dbReference>
<evidence type="ECO:0000256" key="2">
    <source>
        <dbReference type="ARBA" id="ARBA00022730"/>
    </source>
</evidence>
<keyword evidence="5" id="KW-0687">Ribonucleoprotein</keyword>
<dbReference type="NCBIfam" id="NF003717">
    <property type="entry name" value="PRK05327.1"/>
    <property type="match status" value="1"/>
</dbReference>
<dbReference type="FunFam" id="1.10.1050.10:FF:000001">
    <property type="entry name" value="30S ribosomal protein S4"/>
    <property type="match status" value="1"/>
</dbReference>
<dbReference type="PROSITE" id="PS50889">
    <property type="entry name" value="S4"/>
    <property type="match status" value="1"/>
</dbReference>
<dbReference type="Pfam" id="PF01479">
    <property type="entry name" value="S4"/>
    <property type="match status" value="1"/>
</dbReference>
<evidence type="ECO:0000259" key="7">
    <source>
        <dbReference type="SMART" id="SM01390"/>
    </source>
</evidence>
<organism evidence="8">
    <name type="scientific">hydrothermal vent metagenome</name>
    <dbReference type="NCBI Taxonomy" id="652676"/>
    <lineage>
        <taxon>unclassified sequences</taxon>
        <taxon>metagenomes</taxon>
        <taxon>ecological metagenomes</taxon>
    </lineage>
</organism>
<gene>
    <name evidence="8" type="ORF">MNBD_NITROSPIRAE01-2271</name>
</gene>